<keyword evidence="5" id="KW-1185">Reference proteome</keyword>
<dbReference type="AlphaFoldDB" id="A0A4S1CJX2"/>
<comment type="caution">
    <text evidence="4">The sequence shown here is derived from an EMBL/GenBank/DDBJ whole genome shotgun (WGS) entry which is preliminary data.</text>
</comment>
<dbReference type="InterPro" id="IPR001789">
    <property type="entry name" value="Sig_transdc_resp-reg_receiver"/>
</dbReference>
<proteinExistence type="predicted"/>
<keyword evidence="1" id="KW-0597">Phosphoprotein</keyword>
<feature type="domain" description="Response regulatory" evidence="3">
    <location>
        <begin position="5"/>
        <end position="120"/>
    </location>
</feature>
<dbReference type="Proteomes" id="UP000306416">
    <property type="component" value="Unassembled WGS sequence"/>
</dbReference>
<keyword evidence="2" id="KW-0472">Membrane</keyword>
<dbReference type="InterPro" id="IPR011006">
    <property type="entry name" value="CheY-like_superfamily"/>
</dbReference>
<feature type="transmembrane region" description="Helical" evidence="2">
    <location>
        <begin position="149"/>
        <end position="172"/>
    </location>
</feature>
<gene>
    <name evidence="4" type="ORF">E4633_00590</name>
</gene>
<keyword evidence="2" id="KW-1133">Transmembrane helix</keyword>
<dbReference type="PROSITE" id="PS50110">
    <property type="entry name" value="RESPONSE_REGULATORY"/>
    <property type="match status" value="1"/>
</dbReference>
<feature type="transmembrane region" description="Helical" evidence="2">
    <location>
        <begin position="178"/>
        <end position="198"/>
    </location>
</feature>
<dbReference type="RefSeq" id="WP_135868346.1">
    <property type="nucleotide sequence ID" value="NZ_SRSC01000001.1"/>
</dbReference>
<keyword evidence="2" id="KW-0812">Transmembrane</keyword>
<organism evidence="4 5">
    <name type="scientific">Geomonas terrae</name>
    <dbReference type="NCBI Taxonomy" id="2562681"/>
    <lineage>
        <taxon>Bacteria</taxon>
        <taxon>Pseudomonadati</taxon>
        <taxon>Thermodesulfobacteriota</taxon>
        <taxon>Desulfuromonadia</taxon>
        <taxon>Geobacterales</taxon>
        <taxon>Geobacteraceae</taxon>
        <taxon>Geomonas</taxon>
    </lineage>
</organism>
<dbReference type="Gene3D" id="3.40.50.2300">
    <property type="match status" value="1"/>
</dbReference>
<reference evidence="4 5" key="1">
    <citation type="submission" date="2019-04" db="EMBL/GenBank/DDBJ databases">
        <title>Geobacter oryzae sp. nov., ferric-reducing bacteria isolated from paddy soil.</title>
        <authorList>
            <person name="Xu Z."/>
            <person name="Masuda Y."/>
            <person name="Itoh H."/>
            <person name="Senoo K."/>
        </authorList>
    </citation>
    <scope>NUCLEOTIDE SEQUENCE [LARGE SCALE GENOMIC DNA]</scope>
    <source>
        <strain evidence="4 5">Red111</strain>
    </source>
</reference>
<protein>
    <submittedName>
        <fullName evidence="4">Response regulator</fullName>
    </submittedName>
</protein>
<evidence type="ECO:0000256" key="1">
    <source>
        <dbReference type="PROSITE-ProRule" id="PRU00169"/>
    </source>
</evidence>
<dbReference type="GO" id="GO:0000160">
    <property type="term" value="P:phosphorelay signal transduction system"/>
    <property type="evidence" value="ECO:0007669"/>
    <property type="project" value="InterPro"/>
</dbReference>
<evidence type="ECO:0000313" key="5">
    <source>
        <dbReference type="Proteomes" id="UP000306416"/>
    </source>
</evidence>
<name>A0A4S1CJX2_9BACT</name>
<evidence type="ECO:0000259" key="3">
    <source>
        <dbReference type="PROSITE" id="PS50110"/>
    </source>
</evidence>
<sequence>MKELRVIVAEHDAARRDRMAGSFSALGYSVTTMGSAAELLQGGFEMQGGVLLLDGEFDPHIASADLLHLLKRGNPNLQVILVCDDVPAALARRVHNEGIFYCALKPADPCDTEELEAAVACAFRKNSENGRKGVIGRERARLATPARHVACLMTLLAVVIGAALTLAIQGAGFATAGLTYLFLGFCAVIITTQLLPIFRIRLTQRVAQTAVNELSKR</sequence>
<evidence type="ECO:0000313" key="4">
    <source>
        <dbReference type="EMBL" id="TGU74004.1"/>
    </source>
</evidence>
<dbReference type="SUPFAM" id="SSF52172">
    <property type="entry name" value="CheY-like"/>
    <property type="match status" value="1"/>
</dbReference>
<accession>A0A4S1CJX2</accession>
<evidence type="ECO:0000256" key="2">
    <source>
        <dbReference type="SAM" id="Phobius"/>
    </source>
</evidence>
<feature type="modified residue" description="4-aspartylphosphate" evidence="1">
    <location>
        <position position="54"/>
    </location>
</feature>
<dbReference type="EMBL" id="SRSC01000001">
    <property type="protein sequence ID" value="TGU74004.1"/>
    <property type="molecule type" value="Genomic_DNA"/>
</dbReference>